<organism evidence="3 4">
    <name type="scientific">Aphanomyces stellatus</name>
    <dbReference type="NCBI Taxonomy" id="120398"/>
    <lineage>
        <taxon>Eukaryota</taxon>
        <taxon>Sar</taxon>
        <taxon>Stramenopiles</taxon>
        <taxon>Oomycota</taxon>
        <taxon>Saprolegniomycetes</taxon>
        <taxon>Saprolegniales</taxon>
        <taxon>Verrucalvaceae</taxon>
        <taxon>Aphanomyces</taxon>
    </lineage>
</organism>
<dbReference type="InterPro" id="IPR051044">
    <property type="entry name" value="MAG_DAG_Lipase"/>
</dbReference>
<protein>
    <submittedName>
        <fullName evidence="3">Aste57867_9982 protein</fullName>
    </submittedName>
</protein>
<gene>
    <name evidence="3" type="primary">Aste57867_9982</name>
    <name evidence="2" type="ORF">As57867_009943</name>
    <name evidence="3" type="ORF">ASTE57867_9982</name>
</gene>
<dbReference type="InterPro" id="IPR029058">
    <property type="entry name" value="AB_hydrolase_fold"/>
</dbReference>
<sequence length="288" mass="31727">MASSFEVTESSFVNARDLKIYTRKYIPRDSYSIVLLFLHGIGEHCSRYDASFSTLATEGIAVYAMDHQGHGRSDGARFDCGHFSEFIEDILAFNDILRADHASHPGVKIIVSGISFGGLLAAVTAATQPRQFDGLLLYAPAIGIEMTWTLWVQNLFAGVLEALIPSWQVVPAVNVALLSRNTAFVEDYVTDPLNDHSNLRVRLALSVKRGMDHLAKIKDSIRMPVLVFHGDLDRVTSPEISKAFFDALATPSKTYTSLKGQWHCLLNEPEAGGTMAASLDWLKARAKL</sequence>
<dbReference type="PANTHER" id="PTHR11614">
    <property type="entry name" value="PHOSPHOLIPASE-RELATED"/>
    <property type="match status" value="1"/>
</dbReference>
<dbReference type="Proteomes" id="UP000332933">
    <property type="component" value="Unassembled WGS sequence"/>
</dbReference>
<feature type="domain" description="Serine aminopeptidase S33" evidence="1">
    <location>
        <begin position="34"/>
        <end position="270"/>
    </location>
</feature>
<dbReference type="EMBL" id="CAADRA010005197">
    <property type="protein sequence ID" value="VFT86860.1"/>
    <property type="molecule type" value="Genomic_DNA"/>
</dbReference>
<evidence type="ECO:0000259" key="1">
    <source>
        <dbReference type="Pfam" id="PF12146"/>
    </source>
</evidence>
<dbReference type="OrthoDB" id="2498029at2759"/>
<dbReference type="Pfam" id="PF12146">
    <property type="entry name" value="Hydrolase_4"/>
    <property type="match status" value="1"/>
</dbReference>
<proteinExistence type="predicted"/>
<evidence type="ECO:0000313" key="3">
    <source>
        <dbReference type="EMBL" id="VFT86860.1"/>
    </source>
</evidence>
<accession>A0A485KPI4</accession>
<dbReference type="SUPFAM" id="SSF53474">
    <property type="entry name" value="alpha/beta-Hydrolases"/>
    <property type="match status" value="1"/>
</dbReference>
<dbReference type="InterPro" id="IPR000073">
    <property type="entry name" value="AB_hydrolase_1"/>
</dbReference>
<evidence type="ECO:0000313" key="4">
    <source>
        <dbReference type="Proteomes" id="UP000332933"/>
    </source>
</evidence>
<evidence type="ECO:0000313" key="2">
    <source>
        <dbReference type="EMBL" id="KAF0699440.1"/>
    </source>
</evidence>
<reference evidence="3 4" key="1">
    <citation type="submission" date="2019-03" db="EMBL/GenBank/DDBJ databases">
        <authorList>
            <person name="Gaulin E."/>
            <person name="Dumas B."/>
        </authorList>
    </citation>
    <scope>NUCLEOTIDE SEQUENCE [LARGE SCALE GENOMIC DNA]</scope>
    <source>
        <strain evidence="3">CBS 568.67</strain>
    </source>
</reference>
<dbReference type="AlphaFoldDB" id="A0A485KPI4"/>
<dbReference type="PRINTS" id="PR00111">
    <property type="entry name" value="ABHYDROLASE"/>
</dbReference>
<name>A0A485KPI4_9STRA</name>
<dbReference type="InterPro" id="IPR022742">
    <property type="entry name" value="Hydrolase_4"/>
</dbReference>
<reference evidence="2" key="2">
    <citation type="submission" date="2019-06" db="EMBL/GenBank/DDBJ databases">
        <title>Genomics analysis of Aphanomyces spp. identifies a new class of oomycete effector associated with host adaptation.</title>
        <authorList>
            <person name="Gaulin E."/>
        </authorList>
    </citation>
    <scope>NUCLEOTIDE SEQUENCE</scope>
    <source>
        <strain evidence="2">CBS 578.67</strain>
    </source>
</reference>
<dbReference type="EMBL" id="VJMH01005176">
    <property type="protein sequence ID" value="KAF0699440.1"/>
    <property type="molecule type" value="Genomic_DNA"/>
</dbReference>
<dbReference type="Gene3D" id="3.40.50.1820">
    <property type="entry name" value="alpha/beta hydrolase"/>
    <property type="match status" value="1"/>
</dbReference>
<keyword evidence="4" id="KW-1185">Reference proteome</keyword>